<dbReference type="GO" id="GO:0005524">
    <property type="term" value="F:ATP binding"/>
    <property type="evidence" value="ECO:0007669"/>
    <property type="project" value="UniProtKB-KW"/>
</dbReference>
<dbReference type="AlphaFoldDB" id="A0A2G9I0S2"/>
<dbReference type="Proteomes" id="UP000231279">
    <property type="component" value="Unassembled WGS sequence"/>
</dbReference>
<dbReference type="PANTHER" id="PTHR27005">
    <property type="entry name" value="WALL-ASSOCIATED RECEPTOR KINASE-LIKE 21"/>
    <property type="match status" value="1"/>
</dbReference>
<keyword evidence="5" id="KW-1185">Reference proteome</keyword>
<evidence type="ECO:0000313" key="5">
    <source>
        <dbReference type="Proteomes" id="UP000231279"/>
    </source>
</evidence>
<accession>A0A2G9I0S2</accession>
<dbReference type="GO" id="GO:0004674">
    <property type="term" value="F:protein serine/threonine kinase activity"/>
    <property type="evidence" value="ECO:0007669"/>
    <property type="project" value="UniProtKB-KW"/>
</dbReference>
<evidence type="ECO:0000256" key="2">
    <source>
        <dbReference type="ARBA" id="ARBA00022840"/>
    </source>
</evidence>
<dbReference type="PROSITE" id="PS50011">
    <property type="entry name" value="PROTEIN_KINASE_DOM"/>
    <property type="match status" value="1"/>
</dbReference>
<keyword evidence="1" id="KW-0547">Nucleotide-binding</keyword>
<dbReference type="GO" id="GO:0005886">
    <property type="term" value="C:plasma membrane"/>
    <property type="evidence" value="ECO:0007669"/>
    <property type="project" value="TreeGrafter"/>
</dbReference>
<dbReference type="GO" id="GO:0007166">
    <property type="term" value="P:cell surface receptor signaling pathway"/>
    <property type="evidence" value="ECO:0007669"/>
    <property type="project" value="InterPro"/>
</dbReference>
<evidence type="ECO:0000256" key="1">
    <source>
        <dbReference type="ARBA" id="ARBA00022741"/>
    </source>
</evidence>
<evidence type="ECO:0000259" key="3">
    <source>
        <dbReference type="PROSITE" id="PS50011"/>
    </source>
</evidence>
<gene>
    <name evidence="4" type="ORF">CDL12_03951</name>
</gene>
<dbReference type="EC" id="2.7.11.1" evidence="4"/>
<comment type="caution">
    <text evidence="4">The sequence shown here is derived from an EMBL/GenBank/DDBJ whole genome shotgun (WGS) entry which is preliminary data.</text>
</comment>
<dbReference type="STRING" id="429701.A0A2G9I0S2"/>
<dbReference type="OrthoDB" id="4062651at2759"/>
<dbReference type="InterPro" id="IPR011009">
    <property type="entry name" value="Kinase-like_dom_sf"/>
</dbReference>
<dbReference type="Pfam" id="PF00069">
    <property type="entry name" value="Pkinase"/>
    <property type="match status" value="1"/>
</dbReference>
<sequence>MIFSESELQKVMNNFHTNMIIGRGGFVKVFDFGALGLVPLDQTQLSTMVHGTFGYLDPKYMQTNQLTEKSDLYSFEVVLVELLTGKKAMSYDRPEEERNLADLFLLVMKQERLFEILEDNVLMKVAMAAKSCLCVKGYDRPSMKEVSMELRIKIRRKPPPEPNRTYINVGFDSVKDRVMLPMGEGR</sequence>
<keyword evidence="4" id="KW-0418">Kinase</keyword>
<keyword evidence="4" id="KW-0808">Transferase</keyword>
<dbReference type="SUPFAM" id="SSF56112">
    <property type="entry name" value="Protein kinase-like (PK-like)"/>
    <property type="match status" value="1"/>
</dbReference>
<name>A0A2G9I0S2_9LAMI</name>
<keyword evidence="2" id="KW-0067">ATP-binding</keyword>
<dbReference type="PANTHER" id="PTHR27005:SF468">
    <property type="entry name" value="OS01G0310500 PROTEIN"/>
    <property type="match status" value="1"/>
</dbReference>
<dbReference type="InterPro" id="IPR045274">
    <property type="entry name" value="WAK-like"/>
</dbReference>
<keyword evidence="4" id="KW-0723">Serine/threonine-protein kinase</keyword>
<protein>
    <submittedName>
        <fullName evidence="4">Non-specific serine/threonine protein kinase</fullName>
        <ecNumber evidence="4">2.7.11.1</ecNumber>
    </submittedName>
</protein>
<proteinExistence type="predicted"/>
<dbReference type="InterPro" id="IPR000719">
    <property type="entry name" value="Prot_kinase_dom"/>
</dbReference>
<dbReference type="EMBL" id="NKXS01000585">
    <property type="protein sequence ID" value="PIN23365.1"/>
    <property type="molecule type" value="Genomic_DNA"/>
</dbReference>
<evidence type="ECO:0000313" key="4">
    <source>
        <dbReference type="EMBL" id="PIN23365.1"/>
    </source>
</evidence>
<feature type="domain" description="Protein kinase" evidence="3">
    <location>
        <begin position="1"/>
        <end position="152"/>
    </location>
</feature>
<organism evidence="4 5">
    <name type="scientific">Handroanthus impetiginosus</name>
    <dbReference type="NCBI Taxonomy" id="429701"/>
    <lineage>
        <taxon>Eukaryota</taxon>
        <taxon>Viridiplantae</taxon>
        <taxon>Streptophyta</taxon>
        <taxon>Embryophyta</taxon>
        <taxon>Tracheophyta</taxon>
        <taxon>Spermatophyta</taxon>
        <taxon>Magnoliopsida</taxon>
        <taxon>eudicotyledons</taxon>
        <taxon>Gunneridae</taxon>
        <taxon>Pentapetalae</taxon>
        <taxon>asterids</taxon>
        <taxon>lamiids</taxon>
        <taxon>Lamiales</taxon>
        <taxon>Bignoniaceae</taxon>
        <taxon>Crescentiina</taxon>
        <taxon>Tabebuia alliance</taxon>
        <taxon>Handroanthus</taxon>
    </lineage>
</organism>
<dbReference type="Gene3D" id="1.10.510.10">
    <property type="entry name" value="Transferase(Phosphotransferase) domain 1"/>
    <property type="match status" value="1"/>
</dbReference>
<reference evidence="5" key="1">
    <citation type="journal article" date="2018" name="Gigascience">
        <title>Genome assembly of the Pink Ipe (Handroanthus impetiginosus, Bignoniaceae), a highly valued, ecologically keystone Neotropical timber forest tree.</title>
        <authorList>
            <person name="Silva-Junior O.B."/>
            <person name="Grattapaglia D."/>
            <person name="Novaes E."/>
            <person name="Collevatti R.G."/>
        </authorList>
    </citation>
    <scope>NUCLEOTIDE SEQUENCE [LARGE SCALE GENOMIC DNA]</scope>
    <source>
        <strain evidence="5">cv. UFG-1</strain>
    </source>
</reference>